<dbReference type="EMBL" id="JAABLM010000010">
    <property type="protein sequence ID" value="NBL65368.1"/>
    <property type="molecule type" value="Genomic_DNA"/>
</dbReference>
<name>A0ABW9ZF19_9FLAO</name>
<evidence type="ECO:0000313" key="4">
    <source>
        <dbReference type="Proteomes" id="UP000798602"/>
    </source>
</evidence>
<sequence length="891" mass="102706">MKTNTLKYAISGGIIVALAACSTKKDNFVSRSWHAVNTEYNTLYNGGIALETGINELKSQYVDNFWETLPVERMQSSEETMLPGEQKNPNFERAETKAIKAIQKHSMNIDGSERNPQMDEAHLMLGMSRYYERRYVPALEAFNYVLYKYPKSDKIHLAKIWREKTNMRMENDFLAAKNLTELLKHIELKDQVYADANATLAQAFLNLKEQDSAIAKLKLAAEFTKSNEEKARYHFILGQLYDAEKHQDSANLEYQKVIDMKRKSPRRYVIQAHAQQAKYFDFGKNDTLAFLEKFNDLLEDRENRPYLDVLNHQMALFYDKQEKDSMATVYYNRSLRTNSRDNYLVASNYRNIAEINFNKAKYADAGKYFDSTLVRLDQRTREYRAVKKKRENLEDVIKYEAIAQTNDSILHVVSLSEPNRVAFFENVIEKLKKAEEARKKREEIAAQQAANISNSINTANDNAEVANERAAAKMAMRSSKGEESAVETLEKPAGPRPPGGNSSVQTNFYFYNPSTVAYGKNEFRKRWGNRTLKDNWRLSEMKTKIGFGDDFDGEVASTEDEKEEVEEKINPRFTVDYYLTQIPSDKKVIDSLAKDRNFAYYQLGLIYKEKFKEYELAAQRLEKLLENNPEERLVLPAKYNLFKIYEILQNGKAETIKQNIISQYPDSRYATILKAGSGADAESLDTPENAYNKLFRLYEAEKFTQVLIDADELIELYSGEEIVPKIELLKANTIGKLKGIEQYKGALNYVALNYPNNPEGKQAEELLQKNVPQLEQVQFDKEIPVSYKMLFKTNADVNNPATVKLQEKLKKFISERASTKLSQSFDVYTMEENFVVVHGFATEQAAKDAASILKDFKEYKITETPVIISNENYKVVQIKKNYSEYLSVKKP</sequence>
<keyword evidence="4" id="KW-1185">Reference proteome</keyword>
<dbReference type="PROSITE" id="PS51257">
    <property type="entry name" value="PROKAR_LIPOPROTEIN"/>
    <property type="match status" value="1"/>
</dbReference>
<evidence type="ECO:0000256" key="1">
    <source>
        <dbReference type="SAM" id="Coils"/>
    </source>
</evidence>
<dbReference type="InterPro" id="IPR019734">
    <property type="entry name" value="TPR_rpt"/>
</dbReference>
<dbReference type="Proteomes" id="UP000798602">
    <property type="component" value="Unassembled WGS sequence"/>
</dbReference>
<keyword evidence="1" id="KW-0175">Coiled coil</keyword>
<dbReference type="SMART" id="SM00028">
    <property type="entry name" value="TPR"/>
    <property type="match status" value="5"/>
</dbReference>
<evidence type="ECO:0000313" key="3">
    <source>
        <dbReference type="EMBL" id="NBL65368.1"/>
    </source>
</evidence>
<accession>A0ABW9ZF19</accession>
<dbReference type="InterPro" id="IPR011990">
    <property type="entry name" value="TPR-like_helical_dom_sf"/>
</dbReference>
<comment type="caution">
    <text evidence="3">The sequence shown here is derived from an EMBL/GenBank/DDBJ whole genome shotgun (WGS) entry which is preliminary data.</text>
</comment>
<reference evidence="4" key="1">
    <citation type="submission" date="2020-01" db="EMBL/GenBank/DDBJ databases">
        <title>Sphingomonas sp. strain CSW-10.</title>
        <authorList>
            <person name="Chen W.-M."/>
        </authorList>
    </citation>
    <scope>NUCLEOTIDE SEQUENCE [LARGE SCALE GENOMIC DNA]</scope>
    <source>
        <strain evidence="4">NST-5</strain>
    </source>
</reference>
<evidence type="ECO:0000256" key="2">
    <source>
        <dbReference type="SAM" id="MobiDB-lite"/>
    </source>
</evidence>
<dbReference type="SUPFAM" id="SSF48452">
    <property type="entry name" value="TPR-like"/>
    <property type="match status" value="2"/>
</dbReference>
<organism evidence="3 4">
    <name type="scientific">Flavobacterium ichthyis</name>
    <dbReference type="NCBI Taxonomy" id="2698827"/>
    <lineage>
        <taxon>Bacteria</taxon>
        <taxon>Pseudomonadati</taxon>
        <taxon>Bacteroidota</taxon>
        <taxon>Flavobacteriia</taxon>
        <taxon>Flavobacteriales</taxon>
        <taxon>Flavobacteriaceae</taxon>
        <taxon>Flavobacterium</taxon>
    </lineage>
</organism>
<gene>
    <name evidence="3" type="ORF">GV828_09180</name>
</gene>
<feature type="region of interest" description="Disordered" evidence="2">
    <location>
        <begin position="476"/>
        <end position="504"/>
    </location>
</feature>
<protein>
    <submittedName>
        <fullName evidence="3">Gliding motility protein</fullName>
    </submittedName>
</protein>
<dbReference type="Gene3D" id="1.25.40.10">
    <property type="entry name" value="Tetratricopeptide repeat domain"/>
    <property type="match status" value="3"/>
</dbReference>
<feature type="coiled-coil region" evidence="1">
    <location>
        <begin position="424"/>
        <end position="469"/>
    </location>
</feature>
<dbReference type="RefSeq" id="WP_166537194.1">
    <property type="nucleotide sequence ID" value="NZ_JAABLM010000010.1"/>
</dbReference>
<proteinExistence type="predicted"/>